<feature type="DNA-binding region" description="H-T-H motif" evidence="4">
    <location>
        <begin position="35"/>
        <end position="54"/>
    </location>
</feature>
<evidence type="ECO:0000256" key="3">
    <source>
        <dbReference type="ARBA" id="ARBA00023163"/>
    </source>
</evidence>
<dbReference type="SUPFAM" id="SSF46689">
    <property type="entry name" value="Homeodomain-like"/>
    <property type="match status" value="1"/>
</dbReference>
<dbReference type="Gene3D" id="1.10.357.10">
    <property type="entry name" value="Tetracycline Repressor, domain 2"/>
    <property type="match status" value="1"/>
</dbReference>
<dbReference type="InterPro" id="IPR001647">
    <property type="entry name" value="HTH_TetR"/>
</dbReference>
<dbReference type="PROSITE" id="PS50977">
    <property type="entry name" value="HTH_TETR_2"/>
    <property type="match status" value="1"/>
</dbReference>
<gene>
    <name evidence="6" type="ORF">AAFH49_21930</name>
</gene>
<sequence length="207" mass="23761">MGITERKEREKTERRQAILAAAQHLFNEQGFEKVSMRNIAEAIEYSPATIYLYFKDKNELLFALQNQAFSQLKQAFDSVFDIFHPAERLQAIGHQYLQFAFKHPELFELMFIMTGPMEAVEARGEAEPWASGRAAFNRVVQVMQQGMDAGVFHCADAETGALMVWSQVHGLAALFLRKRLMIFSEERRLTIMDEAMGLFNKVLQYGL</sequence>
<keyword evidence="2 4" id="KW-0238">DNA-binding</keyword>
<dbReference type="PANTHER" id="PTHR30055:SF212">
    <property type="entry name" value="TETR-FAMILY FAMILY TRANSCRIPTIONAL REGULATOR"/>
    <property type="match status" value="1"/>
</dbReference>
<evidence type="ECO:0000256" key="4">
    <source>
        <dbReference type="PROSITE-ProRule" id="PRU00335"/>
    </source>
</evidence>
<proteinExistence type="predicted"/>
<evidence type="ECO:0000313" key="6">
    <source>
        <dbReference type="EMBL" id="MEL5996886.1"/>
    </source>
</evidence>
<evidence type="ECO:0000259" key="5">
    <source>
        <dbReference type="PROSITE" id="PS50977"/>
    </source>
</evidence>
<evidence type="ECO:0000256" key="1">
    <source>
        <dbReference type="ARBA" id="ARBA00023015"/>
    </source>
</evidence>
<keyword evidence="3" id="KW-0804">Transcription</keyword>
<protein>
    <submittedName>
        <fullName evidence="6">TetR/AcrR family transcriptional regulator</fullName>
    </submittedName>
</protein>
<accession>A0ABU9M275</accession>
<dbReference type="EMBL" id="JBCEVZ010000105">
    <property type="protein sequence ID" value="MEL5996886.1"/>
    <property type="molecule type" value="Genomic_DNA"/>
</dbReference>
<dbReference type="InterPro" id="IPR036271">
    <property type="entry name" value="Tet_transcr_reg_TetR-rel_C_sf"/>
</dbReference>
<dbReference type="SUPFAM" id="SSF48498">
    <property type="entry name" value="Tetracyclin repressor-like, C-terminal domain"/>
    <property type="match status" value="1"/>
</dbReference>
<evidence type="ECO:0000256" key="2">
    <source>
        <dbReference type="ARBA" id="ARBA00023125"/>
    </source>
</evidence>
<organism evidence="6 7">
    <name type="scientific">Hymenobacter segetis</name>
    <dbReference type="NCBI Taxonomy" id="2025509"/>
    <lineage>
        <taxon>Bacteria</taxon>
        <taxon>Pseudomonadati</taxon>
        <taxon>Bacteroidota</taxon>
        <taxon>Cytophagia</taxon>
        <taxon>Cytophagales</taxon>
        <taxon>Hymenobacteraceae</taxon>
        <taxon>Hymenobacter</taxon>
    </lineage>
</organism>
<dbReference type="PANTHER" id="PTHR30055">
    <property type="entry name" value="HTH-TYPE TRANSCRIPTIONAL REGULATOR RUTR"/>
    <property type="match status" value="1"/>
</dbReference>
<keyword evidence="1" id="KW-0805">Transcription regulation</keyword>
<comment type="caution">
    <text evidence="6">The sequence shown here is derived from an EMBL/GenBank/DDBJ whole genome shotgun (WGS) entry which is preliminary data.</text>
</comment>
<dbReference type="Proteomes" id="UP001479606">
    <property type="component" value="Unassembled WGS sequence"/>
</dbReference>
<dbReference type="InterPro" id="IPR050109">
    <property type="entry name" value="HTH-type_TetR-like_transc_reg"/>
</dbReference>
<name>A0ABU9M275_9BACT</name>
<dbReference type="Pfam" id="PF00440">
    <property type="entry name" value="TetR_N"/>
    <property type="match status" value="1"/>
</dbReference>
<dbReference type="InterPro" id="IPR009057">
    <property type="entry name" value="Homeodomain-like_sf"/>
</dbReference>
<evidence type="ECO:0000313" key="7">
    <source>
        <dbReference type="Proteomes" id="UP001479606"/>
    </source>
</evidence>
<reference evidence="6 7" key="1">
    <citation type="journal article" date="2018" name="Arch. Microbiol.">
        <title>Hymenobacter segetis sp. nov., isolated from soil.</title>
        <authorList>
            <person name="Ten L.N."/>
            <person name="Lim S.J."/>
            <person name="Kim B.O."/>
            <person name="Kang I.K."/>
            <person name="Jung H.Y."/>
        </authorList>
    </citation>
    <scope>NUCLEOTIDE SEQUENCE [LARGE SCALE GENOMIC DNA]</scope>
    <source>
        <strain evidence="6 7">S7-3-11</strain>
    </source>
</reference>
<feature type="domain" description="HTH tetR-type" evidence="5">
    <location>
        <begin position="12"/>
        <end position="72"/>
    </location>
</feature>
<dbReference type="Pfam" id="PF13305">
    <property type="entry name" value="TetR_C_33"/>
    <property type="match status" value="1"/>
</dbReference>
<keyword evidence="7" id="KW-1185">Reference proteome</keyword>
<dbReference type="InterPro" id="IPR025996">
    <property type="entry name" value="MT1864/Rv1816-like_C"/>
</dbReference>
<dbReference type="PRINTS" id="PR00455">
    <property type="entry name" value="HTHTETR"/>
</dbReference>
<dbReference type="RefSeq" id="WP_342301580.1">
    <property type="nucleotide sequence ID" value="NZ_JBCEVZ010000105.1"/>
</dbReference>